<keyword evidence="3" id="KW-0479">Metal-binding</keyword>
<evidence type="ECO:0000313" key="13">
    <source>
        <dbReference type="EMBL" id="KKR34013.1"/>
    </source>
</evidence>
<dbReference type="InterPro" id="IPR003601">
    <property type="entry name" value="Topo_IA_2"/>
</dbReference>
<proteinExistence type="inferred from homology"/>
<feature type="site" description="Interaction with DNA" evidence="10">
    <location>
        <position position="144"/>
    </location>
</feature>
<dbReference type="InterPro" id="IPR013497">
    <property type="entry name" value="Topo_IA_cen"/>
</dbReference>
<dbReference type="GO" id="GO:0008270">
    <property type="term" value="F:zinc ion binding"/>
    <property type="evidence" value="ECO:0007669"/>
    <property type="project" value="UniProtKB-KW"/>
</dbReference>
<dbReference type="SMART" id="SM00493">
    <property type="entry name" value="TOPRIM"/>
    <property type="match status" value="1"/>
</dbReference>
<dbReference type="Pfam" id="PF01131">
    <property type="entry name" value="Topoisom_bac"/>
    <property type="match status" value="1"/>
</dbReference>
<feature type="site" description="Interaction with DNA" evidence="10">
    <location>
        <position position="147"/>
    </location>
</feature>
<feature type="site" description="Interaction with DNA" evidence="10">
    <location>
        <position position="307"/>
    </location>
</feature>
<evidence type="ECO:0000256" key="3">
    <source>
        <dbReference type="ARBA" id="ARBA00022723"/>
    </source>
</evidence>
<dbReference type="InterPro" id="IPR013824">
    <property type="entry name" value="Topo_IA_cen_sub1"/>
</dbReference>
<dbReference type="PROSITE" id="PS50880">
    <property type="entry name" value="TOPRIM"/>
    <property type="match status" value="1"/>
</dbReference>
<comment type="similarity">
    <text evidence="2 10">Belongs to the type IA topoisomerase family.</text>
</comment>
<dbReference type="CDD" id="cd00186">
    <property type="entry name" value="TOP1Ac"/>
    <property type="match status" value="1"/>
</dbReference>
<comment type="caution">
    <text evidence="13">The sequence shown here is derived from an EMBL/GenBank/DDBJ whole genome shotgun (WGS) entry which is preliminary data.</text>
</comment>
<dbReference type="SMART" id="SM00437">
    <property type="entry name" value="TOP1Ac"/>
    <property type="match status" value="1"/>
</dbReference>
<name>A0A0G0Q1H5_9BACT</name>
<dbReference type="Gene3D" id="3.40.50.140">
    <property type="match status" value="1"/>
</dbReference>
<dbReference type="Gene3D" id="1.10.290.10">
    <property type="entry name" value="Topoisomerase I, domain 4"/>
    <property type="match status" value="1"/>
</dbReference>
<dbReference type="InterPro" id="IPR005733">
    <property type="entry name" value="TopoI_bac-type"/>
</dbReference>
<comment type="subunit">
    <text evidence="10">Monomer.</text>
</comment>
<dbReference type="InterPro" id="IPR013826">
    <property type="entry name" value="Topo_IA_cen_sub3"/>
</dbReference>
<dbReference type="PROSITE" id="PS00396">
    <property type="entry name" value="TOPO_IA_1"/>
    <property type="match status" value="1"/>
</dbReference>
<feature type="active site" description="O-(5'-phospho-DNA)-tyrosine intermediate" evidence="10">
    <location>
        <position position="305"/>
    </location>
</feature>
<dbReference type="InterPro" id="IPR003602">
    <property type="entry name" value="Topo_IA_DNA-bd_dom"/>
</dbReference>
<feature type="domain" description="Topo IA-type catalytic" evidence="12">
    <location>
        <begin position="133"/>
        <end position="583"/>
    </location>
</feature>
<dbReference type="Gene3D" id="3.30.65.10">
    <property type="entry name" value="Bacterial Topoisomerase I, domain 1"/>
    <property type="match status" value="2"/>
</dbReference>
<accession>A0A0G0Q1H5</accession>
<dbReference type="CDD" id="cd03363">
    <property type="entry name" value="TOPRIM_TopoIA_TopoI"/>
    <property type="match status" value="1"/>
</dbReference>
<keyword evidence="6" id="KW-0460">Magnesium</keyword>
<dbReference type="PANTHER" id="PTHR42785:SF1">
    <property type="entry name" value="DNA TOPOISOMERASE"/>
    <property type="match status" value="1"/>
</dbReference>
<dbReference type="InterPro" id="IPR000380">
    <property type="entry name" value="Topo_IA"/>
</dbReference>
<sequence length="684" mass="77931">MTLIIVESPTKAKTLSRFLGKDYQIEATLGHIRDLPKGSLGIDVDHDFQPSYELLSDRKKRVTELKRLAKATDRIILATDPDREGEAIAYHVEHVISSNSKIQNPKSKMERIVFHEITETAIKDALAHPRSIDLQLVDAQQARRVLDRLVGYKLSPLLWNKLGKRWLSAGRVQSVAVRVIVEREREIQAFKSVEYWIINVELSKLQRSKDTKTQREDKNFNAKLSKINNEKVEVGNKEQADGIIGDLEKADYKVVNIETKEVRRFPSPPFTTSTLQQTASNKFSWSARRTMQTAQKLYEEGFITYHRTDSTNLSNDSIAMVRDFITKEYGPKYLPAAPKLYKTKSKVAQEAHEAIRPTKLDKSREEEVTASLGREGYKLYELIAKRFIACQMNEALFEQTGIDIEATASKDPSIRQPTDFGMTGSYLLRAGGQRMVFDGFTRVYEIANGDKEEENADIPKLVQGEDLSFVNVVPEQKFTEPPPRYNEASLIKILEEKGIGRPSTYAPIISTIQDRRYVEKIERAFHPTDLGFAVNDFLVKYFPVIFDISFTAKMEDNLDEIANGKIPWVPVIKEFYDPMSSQIEKVQKEVKKVEVSYGETDEKCQLCGAPMIVRMSRFGKFLACTRFPECKYKKSIVQTTGIKCPKCGGDVIVKKTRRGKSFYGCANYPKCDFAAWKKSDIVKV</sequence>
<feature type="site" description="Interaction with DNA" evidence="10">
    <location>
        <position position="159"/>
    </location>
</feature>
<feature type="site" description="Interaction with DNA" evidence="10">
    <location>
        <position position="31"/>
    </location>
</feature>
<feature type="region of interest" description="Interaction with DNA" evidence="10">
    <location>
        <begin position="168"/>
        <end position="173"/>
    </location>
</feature>
<dbReference type="GO" id="GO:0003917">
    <property type="term" value="F:DNA topoisomerase type I (single strand cut, ATP-independent) activity"/>
    <property type="evidence" value="ECO:0007669"/>
    <property type="project" value="UniProtKB-UniRule"/>
</dbReference>
<evidence type="ECO:0000256" key="5">
    <source>
        <dbReference type="ARBA" id="ARBA00022833"/>
    </source>
</evidence>
<keyword evidence="8 10" id="KW-0238">DNA-binding</keyword>
<keyword evidence="5" id="KW-0862">Zinc</keyword>
<dbReference type="InterPro" id="IPR034149">
    <property type="entry name" value="TOPRIM_TopoI"/>
</dbReference>
<evidence type="ECO:0000313" key="14">
    <source>
        <dbReference type="Proteomes" id="UP000034539"/>
    </source>
</evidence>
<dbReference type="InterPro" id="IPR013825">
    <property type="entry name" value="Topo_IA_cen_sub2"/>
</dbReference>
<evidence type="ECO:0000256" key="6">
    <source>
        <dbReference type="ARBA" id="ARBA00022842"/>
    </source>
</evidence>
<keyword evidence="9 10" id="KW-0413">Isomerase</keyword>
<reference evidence="13 14" key="1">
    <citation type="journal article" date="2015" name="Nature">
        <title>rRNA introns, odd ribosomes, and small enigmatic genomes across a large radiation of phyla.</title>
        <authorList>
            <person name="Brown C.T."/>
            <person name="Hug L.A."/>
            <person name="Thomas B.C."/>
            <person name="Sharon I."/>
            <person name="Castelle C.J."/>
            <person name="Singh A."/>
            <person name="Wilkins M.J."/>
            <person name="Williams K.H."/>
            <person name="Banfield J.F."/>
        </authorList>
    </citation>
    <scope>NUCLEOTIDE SEQUENCE [LARGE SCALE GENOMIC DNA]</scope>
</reference>
<dbReference type="NCBIfam" id="TIGR01051">
    <property type="entry name" value="topA_bact"/>
    <property type="match status" value="1"/>
</dbReference>
<dbReference type="PROSITE" id="PS52039">
    <property type="entry name" value="TOPO_IA_2"/>
    <property type="match status" value="1"/>
</dbReference>
<dbReference type="SUPFAM" id="SSF57783">
    <property type="entry name" value="Zinc beta-ribbon"/>
    <property type="match status" value="1"/>
</dbReference>
<keyword evidence="4" id="KW-0863">Zinc-finger</keyword>
<dbReference type="GO" id="GO:0003677">
    <property type="term" value="F:DNA binding"/>
    <property type="evidence" value="ECO:0007669"/>
    <property type="project" value="UniProtKB-KW"/>
</dbReference>
<dbReference type="Gene3D" id="2.70.20.10">
    <property type="entry name" value="Topoisomerase I, domain 3"/>
    <property type="match status" value="1"/>
</dbReference>
<dbReference type="SUPFAM" id="SSF56712">
    <property type="entry name" value="Prokaryotic type I DNA topoisomerase"/>
    <property type="match status" value="1"/>
</dbReference>
<dbReference type="InterPro" id="IPR023406">
    <property type="entry name" value="Topo_IA_AS"/>
</dbReference>
<dbReference type="InterPro" id="IPR023405">
    <property type="entry name" value="Topo_IA_core_domain"/>
</dbReference>
<dbReference type="AlphaFoldDB" id="A0A0G0Q1H5"/>
<dbReference type="Pfam" id="PF01751">
    <property type="entry name" value="Toprim"/>
    <property type="match status" value="1"/>
</dbReference>
<feature type="site" description="Interaction with DNA" evidence="10">
    <location>
        <position position="143"/>
    </location>
</feature>
<evidence type="ECO:0000256" key="9">
    <source>
        <dbReference type="ARBA" id="ARBA00023235"/>
    </source>
</evidence>
<dbReference type="Gene3D" id="1.10.460.10">
    <property type="entry name" value="Topoisomerase I, domain 2"/>
    <property type="match status" value="1"/>
</dbReference>
<dbReference type="GO" id="GO:0006265">
    <property type="term" value="P:DNA topological change"/>
    <property type="evidence" value="ECO:0007669"/>
    <property type="project" value="UniProtKB-UniRule"/>
</dbReference>
<evidence type="ECO:0000256" key="7">
    <source>
        <dbReference type="ARBA" id="ARBA00023029"/>
    </source>
</evidence>
<dbReference type="InterPro" id="IPR013498">
    <property type="entry name" value="Topo_IA_Znf"/>
</dbReference>
<comment type="function">
    <text evidence="10">Releases the supercoiling and torsional tension of DNA, which is introduced during the DNA replication and transcription, by transiently cleaving and rejoining one strand of the DNA duplex. Introduces a single-strand break via transesterification at a target site in duplex DNA. The scissile phosphodiester is attacked by the catalytic tyrosine of the enzyme, resulting in the formation of a DNA-(5'-phosphotyrosyl)-enzyme intermediate and the expulsion of a 3'-OH DNA strand. The free DNA strand then undergoes passage around the unbroken strand, thus removing DNA supercoils. Finally, in the religation step, the DNA 3'-OH attacks the covalent intermediate to expel the active-site tyrosine and restore the DNA phosphodiester backbone.</text>
</comment>
<dbReference type="PATRIC" id="fig|1618450.3.peg.262"/>
<organism evidence="13 14">
    <name type="scientific">Candidatus Gottesmanbacteria bacterium GW2011_GWC2_39_8</name>
    <dbReference type="NCBI Taxonomy" id="1618450"/>
    <lineage>
        <taxon>Bacteria</taxon>
        <taxon>Candidatus Gottesmaniibacteriota</taxon>
    </lineage>
</organism>
<feature type="site" description="Interaction with DNA" evidence="10">
    <location>
        <position position="152"/>
    </location>
</feature>
<evidence type="ECO:0000256" key="1">
    <source>
        <dbReference type="ARBA" id="ARBA00000213"/>
    </source>
</evidence>
<protein>
    <recommendedName>
        <fullName evidence="10">DNA topoisomerase 1</fullName>
        <ecNumber evidence="10">5.6.2.1</ecNumber>
    </recommendedName>
    <alternativeName>
        <fullName evidence="10">DNA topoisomerase I</fullName>
    </alternativeName>
</protein>
<evidence type="ECO:0000259" key="11">
    <source>
        <dbReference type="PROSITE" id="PS50880"/>
    </source>
</evidence>
<dbReference type="SMART" id="SM00436">
    <property type="entry name" value="TOP1Bc"/>
    <property type="match status" value="1"/>
</dbReference>
<dbReference type="Pfam" id="PF01396">
    <property type="entry name" value="Zn_ribbon_Top1"/>
    <property type="match status" value="2"/>
</dbReference>
<dbReference type="EMBL" id="LBXN01000008">
    <property type="protein sequence ID" value="KKR34013.1"/>
    <property type="molecule type" value="Genomic_DNA"/>
</dbReference>
<keyword evidence="7 10" id="KW-0799">Topoisomerase</keyword>
<dbReference type="InterPro" id="IPR006171">
    <property type="entry name" value="TOPRIM_dom"/>
</dbReference>
<evidence type="ECO:0000256" key="4">
    <source>
        <dbReference type="ARBA" id="ARBA00022771"/>
    </source>
</evidence>
<dbReference type="EC" id="5.6.2.1" evidence="10"/>
<evidence type="ECO:0000256" key="10">
    <source>
        <dbReference type="HAMAP-Rule" id="MF_00952"/>
    </source>
</evidence>
<dbReference type="PRINTS" id="PR00417">
    <property type="entry name" value="PRTPISMRASEI"/>
</dbReference>
<dbReference type="Proteomes" id="UP000034539">
    <property type="component" value="Unassembled WGS sequence"/>
</dbReference>
<dbReference type="GO" id="GO:0005694">
    <property type="term" value="C:chromosome"/>
    <property type="evidence" value="ECO:0007669"/>
    <property type="project" value="InterPro"/>
</dbReference>
<dbReference type="PANTHER" id="PTHR42785">
    <property type="entry name" value="DNA TOPOISOMERASE, TYPE IA, CORE"/>
    <property type="match status" value="1"/>
</dbReference>
<dbReference type="HAMAP" id="MF_00952">
    <property type="entry name" value="Topoisom_1_prok"/>
    <property type="match status" value="1"/>
</dbReference>
<evidence type="ECO:0000256" key="8">
    <source>
        <dbReference type="ARBA" id="ARBA00023125"/>
    </source>
</evidence>
<evidence type="ECO:0000259" key="12">
    <source>
        <dbReference type="PROSITE" id="PS52039"/>
    </source>
</evidence>
<gene>
    <name evidence="10" type="primary">topA</name>
    <name evidence="13" type="ORF">UT63_C0008G0012</name>
</gene>
<evidence type="ECO:0000256" key="2">
    <source>
        <dbReference type="ARBA" id="ARBA00009446"/>
    </source>
</evidence>
<comment type="catalytic activity">
    <reaction evidence="1 10">
        <text>ATP-independent breakage of single-stranded DNA, followed by passage and rejoining.</text>
        <dbReference type="EC" id="5.6.2.1"/>
    </reaction>
</comment>
<feature type="site" description="Interaction with DNA" evidence="10">
    <location>
        <position position="515"/>
    </location>
</feature>
<dbReference type="InterPro" id="IPR028612">
    <property type="entry name" value="Topoisom_1_IA"/>
</dbReference>
<feature type="domain" description="Toprim" evidence="11">
    <location>
        <begin position="1"/>
        <end position="117"/>
    </location>
</feature>